<evidence type="ECO:0000313" key="1">
    <source>
        <dbReference type="EMBL" id="CBK96098.1"/>
    </source>
</evidence>
<dbReference type="Proteomes" id="UP000008803">
    <property type="component" value="Chromosome"/>
</dbReference>
<protein>
    <submittedName>
        <fullName evidence="1">Uncharacterized protein</fullName>
    </submittedName>
</protein>
<accession>D4JSM9</accession>
<dbReference type="AlphaFoldDB" id="D4JSM9"/>
<dbReference type="EMBL" id="FP929044">
    <property type="protein sequence ID" value="CBK96098.1"/>
    <property type="molecule type" value="Genomic_DNA"/>
</dbReference>
<reference evidence="1 2" key="1">
    <citation type="submission" date="2010-03" db="EMBL/GenBank/DDBJ databases">
        <title>The genome sequence of Eubacterium siraeum 70/3.</title>
        <authorList>
            <consortium name="metaHIT consortium -- http://www.metahit.eu/"/>
            <person name="Pajon A."/>
            <person name="Turner K."/>
            <person name="Parkhill J."/>
            <person name="Duncan S."/>
            <person name="Flint H."/>
        </authorList>
    </citation>
    <scope>NUCLEOTIDE SEQUENCE [LARGE SCALE GENOMIC DNA]</scope>
    <source>
        <strain evidence="1 2">70/3</strain>
    </source>
</reference>
<organism evidence="1 2">
    <name type="scientific">[Eubacterium] siraeum 70/3</name>
    <dbReference type="NCBI Taxonomy" id="657319"/>
    <lineage>
        <taxon>Bacteria</taxon>
        <taxon>Bacillati</taxon>
        <taxon>Bacillota</taxon>
        <taxon>Clostridia</taxon>
        <taxon>Eubacteriales</taxon>
        <taxon>Oscillospiraceae</taxon>
        <taxon>Oscillospiraceae incertae sedis</taxon>
    </lineage>
</organism>
<dbReference type="KEGG" id="esu:EUS_08630"/>
<dbReference type="BioCyc" id="ESIR657319:G136K-734-MONOMER"/>
<evidence type="ECO:0000313" key="2">
    <source>
        <dbReference type="Proteomes" id="UP000008803"/>
    </source>
</evidence>
<sequence>MLMAAQAAGTDYFGLLTKMLETRYLLD</sequence>
<dbReference type="HOGENOM" id="CLU_3414702_0_0_9"/>
<name>D4JSM9_9FIRM</name>
<reference evidence="1 2" key="2">
    <citation type="submission" date="2010-03" db="EMBL/GenBank/DDBJ databases">
        <authorList>
            <person name="Pajon A."/>
        </authorList>
    </citation>
    <scope>NUCLEOTIDE SEQUENCE [LARGE SCALE GENOMIC DNA]</scope>
    <source>
        <strain evidence="1 2">70/3</strain>
    </source>
</reference>
<gene>
    <name evidence="1" type="ORF">EUS_08630</name>
</gene>
<proteinExistence type="predicted"/>